<dbReference type="OrthoDB" id="60422at2759"/>
<protein>
    <submittedName>
        <fullName evidence="2">Organic hydroperoxide resistance protein</fullName>
    </submittedName>
</protein>
<dbReference type="NCBIfam" id="TIGR03561">
    <property type="entry name" value="organ_hyd_perox"/>
    <property type="match status" value="1"/>
</dbReference>
<proteinExistence type="inferred from homology"/>
<sequence length="167" mass="17159">MYSPAARTLFASAVRTSKPRNAFGNISVRTVVTLKDVKYTATATASGGGRNGHVEAGNLKLNLALPKELGGNGKGENPEQLFAAGYSACFLGALQAVAGKLGKQEMAKNAVVTAQVHIGTPTNQPGFGLSVDIKVAGIDEELLQAGHAFCPYSRALGQGVVVSVSTT</sequence>
<dbReference type="InterPro" id="IPR003718">
    <property type="entry name" value="OsmC/Ohr_fam"/>
</dbReference>
<dbReference type="SUPFAM" id="SSF82784">
    <property type="entry name" value="OsmC-like"/>
    <property type="match status" value="1"/>
</dbReference>
<evidence type="ECO:0000313" key="3">
    <source>
        <dbReference type="Proteomes" id="UP000807306"/>
    </source>
</evidence>
<reference evidence="2" key="1">
    <citation type="submission" date="2020-11" db="EMBL/GenBank/DDBJ databases">
        <authorList>
            <consortium name="DOE Joint Genome Institute"/>
            <person name="Ahrendt S."/>
            <person name="Riley R."/>
            <person name="Andreopoulos W."/>
            <person name="Labutti K."/>
            <person name="Pangilinan J."/>
            <person name="Ruiz-Duenas F.J."/>
            <person name="Barrasa J.M."/>
            <person name="Sanchez-Garcia M."/>
            <person name="Camarero S."/>
            <person name="Miyauchi S."/>
            <person name="Serrano A."/>
            <person name="Linde D."/>
            <person name="Babiker R."/>
            <person name="Drula E."/>
            <person name="Ayuso-Fernandez I."/>
            <person name="Pacheco R."/>
            <person name="Padilla G."/>
            <person name="Ferreira P."/>
            <person name="Barriuso J."/>
            <person name="Kellner H."/>
            <person name="Castanera R."/>
            <person name="Alfaro M."/>
            <person name="Ramirez L."/>
            <person name="Pisabarro A.G."/>
            <person name="Kuo A."/>
            <person name="Tritt A."/>
            <person name="Lipzen A."/>
            <person name="He G."/>
            <person name="Yan M."/>
            <person name="Ng V."/>
            <person name="Cullen D."/>
            <person name="Martin F."/>
            <person name="Rosso M.-N."/>
            <person name="Henrissat B."/>
            <person name="Hibbett D."/>
            <person name="Martinez A.T."/>
            <person name="Grigoriev I.V."/>
        </authorList>
    </citation>
    <scope>NUCLEOTIDE SEQUENCE</scope>
    <source>
        <strain evidence="2">CBS 506.95</strain>
    </source>
</reference>
<dbReference type="InterPro" id="IPR036102">
    <property type="entry name" value="OsmC/Ohrsf"/>
</dbReference>
<dbReference type="InterPro" id="IPR015946">
    <property type="entry name" value="KH_dom-like_a/b"/>
</dbReference>
<dbReference type="GO" id="GO:0006979">
    <property type="term" value="P:response to oxidative stress"/>
    <property type="evidence" value="ECO:0007669"/>
    <property type="project" value="InterPro"/>
</dbReference>
<dbReference type="Gene3D" id="3.30.300.20">
    <property type="match status" value="1"/>
</dbReference>
<name>A0A9P6ED89_9AGAR</name>
<accession>A0A9P6ED89</accession>
<dbReference type="Gene3D" id="2.20.25.10">
    <property type="match status" value="1"/>
</dbReference>
<gene>
    <name evidence="2" type="ORF">CPB83DRAFT_816513</name>
</gene>
<dbReference type="Proteomes" id="UP000807306">
    <property type="component" value="Unassembled WGS sequence"/>
</dbReference>
<evidence type="ECO:0000256" key="1">
    <source>
        <dbReference type="ARBA" id="ARBA00007378"/>
    </source>
</evidence>
<keyword evidence="3" id="KW-1185">Reference proteome</keyword>
<dbReference type="Pfam" id="PF02566">
    <property type="entry name" value="OsmC"/>
    <property type="match status" value="1"/>
</dbReference>
<comment type="similarity">
    <text evidence="1">Belongs to the OsmC/Ohr family.</text>
</comment>
<dbReference type="PANTHER" id="PTHR33797">
    <property type="entry name" value="ORGANIC HYDROPEROXIDE RESISTANCE PROTEIN-LIKE"/>
    <property type="match status" value="1"/>
</dbReference>
<evidence type="ECO:0000313" key="2">
    <source>
        <dbReference type="EMBL" id="KAF9526920.1"/>
    </source>
</evidence>
<dbReference type="InterPro" id="IPR019953">
    <property type="entry name" value="OHR"/>
</dbReference>
<comment type="caution">
    <text evidence="2">The sequence shown here is derived from an EMBL/GenBank/DDBJ whole genome shotgun (WGS) entry which is preliminary data.</text>
</comment>
<organism evidence="2 3">
    <name type="scientific">Crepidotus variabilis</name>
    <dbReference type="NCBI Taxonomy" id="179855"/>
    <lineage>
        <taxon>Eukaryota</taxon>
        <taxon>Fungi</taxon>
        <taxon>Dikarya</taxon>
        <taxon>Basidiomycota</taxon>
        <taxon>Agaricomycotina</taxon>
        <taxon>Agaricomycetes</taxon>
        <taxon>Agaricomycetidae</taxon>
        <taxon>Agaricales</taxon>
        <taxon>Agaricineae</taxon>
        <taxon>Crepidotaceae</taxon>
        <taxon>Crepidotus</taxon>
    </lineage>
</organism>
<dbReference type="PANTHER" id="PTHR33797:SF2">
    <property type="entry name" value="ORGANIC HYDROPEROXIDE RESISTANCE PROTEIN-LIKE"/>
    <property type="match status" value="1"/>
</dbReference>
<dbReference type="AlphaFoldDB" id="A0A9P6ED89"/>
<dbReference type="EMBL" id="MU157866">
    <property type="protein sequence ID" value="KAF9526920.1"/>
    <property type="molecule type" value="Genomic_DNA"/>
</dbReference>